<reference evidence="2 3" key="1">
    <citation type="submission" date="2019-11" db="EMBL/GenBank/DDBJ databases">
        <title>Escherichia alba sp. nov. isolated from the gut of plastic-eating superworms Zophobas atratus.</title>
        <authorList>
            <person name="Yang Y."/>
        </authorList>
    </citation>
    <scope>NUCLEOTIDE SEQUENCE [LARGE SCALE GENOMIC DNA]</scope>
    <source>
        <strain evidence="3">BIT-B35</strain>
    </source>
</reference>
<evidence type="ECO:0000256" key="1">
    <source>
        <dbReference type="SAM" id="Phobius"/>
    </source>
</evidence>
<sequence length="371" mass="41215">MQRLISAAPIDETTLATWKETVAIIHRHLPPALALLYASPRRSAGGNLEWWTPREGLARPQSALDDAGQLRLQNKCQQYQTILAGLTEQLDARGDRASAAALRMLLTRSQEMTCYDVGGEPVLINWAQPPREAPPAPPVPAPAAGRKRLLPRLLAILLLLLLLLALAWWFMHRAATAPQTELTQQNPSVSLAGRKDFGRITINLTWQRGTRQEPIDLDIAAFIRFKNGDRHGVEALSKLSGSYDKPPFVRLQKDLRDGDDEDGEWIVINGSRWQEMDEVLIYSFIYGGASSWQGTEATITLTVPGQPPIHTTLSDDSELSGVAAIARLKNVNGDIKIERLNRFFPNREALDKHYGWGFEWSPGASKNQAVP</sequence>
<dbReference type="Gene3D" id="2.60.60.30">
    <property type="entry name" value="sav2460 like domains"/>
    <property type="match status" value="1"/>
</dbReference>
<keyword evidence="3" id="KW-1185">Reference proteome</keyword>
<keyword evidence="1" id="KW-0472">Membrane</keyword>
<name>A0A6L6II39_9ENTR</name>
<dbReference type="InterPro" id="IPR003325">
    <property type="entry name" value="TerD"/>
</dbReference>
<evidence type="ECO:0000313" key="2">
    <source>
        <dbReference type="EMBL" id="MTH46259.1"/>
    </source>
</evidence>
<gene>
    <name evidence="2" type="ORF">GJV78_08345</name>
</gene>
<feature type="transmembrane region" description="Helical" evidence="1">
    <location>
        <begin position="153"/>
        <end position="171"/>
    </location>
</feature>
<dbReference type="OrthoDB" id="2079357at2"/>
<proteinExistence type="predicted"/>
<organism evidence="2 3">
    <name type="scientific">Intestinirhabdus alba</name>
    <dbReference type="NCBI Taxonomy" id="2899544"/>
    <lineage>
        <taxon>Bacteria</taxon>
        <taxon>Pseudomonadati</taxon>
        <taxon>Pseudomonadota</taxon>
        <taxon>Gammaproteobacteria</taxon>
        <taxon>Enterobacterales</taxon>
        <taxon>Enterobacteriaceae</taxon>
        <taxon>Intestinirhabdus</taxon>
    </lineage>
</organism>
<evidence type="ECO:0000313" key="3">
    <source>
        <dbReference type="Proteomes" id="UP000477739"/>
    </source>
</evidence>
<comment type="caution">
    <text evidence="2">The sequence shown here is derived from an EMBL/GenBank/DDBJ whole genome shotgun (WGS) entry which is preliminary data.</text>
</comment>
<dbReference type="EMBL" id="WMJZ01000009">
    <property type="protein sequence ID" value="MTH46259.1"/>
    <property type="molecule type" value="Genomic_DNA"/>
</dbReference>
<keyword evidence="1" id="KW-1133">Transmembrane helix</keyword>
<keyword evidence="1" id="KW-0812">Transmembrane</keyword>
<accession>A0A6L6II39</accession>
<protein>
    <submittedName>
        <fullName evidence="2">Tellurite resistance domain protein</fullName>
    </submittedName>
</protein>
<dbReference type="RefSeq" id="WP_155107898.1">
    <property type="nucleotide sequence ID" value="NZ_WMJZ01000009.1"/>
</dbReference>
<dbReference type="AlphaFoldDB" id="A0A6L6II39"/>
<dbReference type="Proteomes" id="UP000477739">
    <property type="component" value="Unassembled WGS sequence"/>
</dbReference>
<dbReference type="CDD" id="cd06974">
    <property type="entry name" value="TerD_like"/>
    <property type="match status" value="1"/>
</dbReference>